<organism evidence="2">
    <name type="scientific">marine metagenome</name>
    <dbReference type="NCBI Taxonomy" id="408172"/>
    <lineage>
        <taxon>unclassified sequences</taxon>
        <taxon>metagenomes</taxon>
        <taxon>ecological metagenomes</taxon>
    </lineage>
</organism>
<dbReference type="InterPro" id="IPR043502">
    <property type="entry name" value="DNA/RNA_pol_sf"/>
</dbReference>
<evidence type="ECO:0000313" key="2">
    <source>
        <dbReference type="EMBL" id="SVB80548.1"/>
    </source>
</evidence>
<reference evidence="2" key="1">
    <citation type="submission" date="2018-05" db="EMBL/GenBank/DDBJ databases">
        <authorList>
            <person name="Lanie J.A."/>
            <person name="Ng W.-L."/>
            <person name="Kazmierczak K.M."/>
            <person name="Andrzejewski T.M."/>
            <person name="Davidsen T.M."/>
            <person name="Wayne K.J."/>
            <person name="Tettelin H."/>
            <person name="Glass J.I."/>
            <person name="Rusch D."/>
            <person name="Podicherti R."/>
            <person name="Tsui H.-C.T."/>
            <person name="Winkler M.E."/>
        </authorList>
    </citation>
    <scope>NUCLEOTIDE SEQUENCE</scope>
</reference>
<dbReference type="GO" id="GO:0006281">
    <property type="term" value="P:DNA repair"/>
    <property type="evidence" value="ECO:0007669"/>
    <property type="project" value="InterPro"/>
</dbReference>
<dbReference type="SUPFAM" id="SSF56672">
    <property type="entry name" value="DNA/RNA polymerases"/>
    <property type="match status" value="1"/>
</dbReference>
<name>A0A382GZS3_9ZZZZ</name>
<gene>
    <name evidence="2" type="ORF">METZ01_LOCUS233402</name>
</gene>
<protein>
    <recommendedName>
        <fullName evidence="1">UmuC domain-containing protein</fullName>
    </recommendedName>
</protein>
<proteinExistence type="predicted"/>
<dbReference type="Pfam" id="PF00817">
    <property type="entry name" value="IMS"/>
    <property type="match status" value="1"/>
</dbReference>
<evidence type="ECO:0000259" key="1">
    <source>
        <dbReference type="Pfam" id="PF00817"/>
    </source>
</evidence>
<feature type="non-terminal residue" evidence="2">
    <location>
        <position position="168"/>
    </location>
</feature>
<feature type="domain" description="UmuC" evidence="1">
    <location>
        <begin position="69"/>
        <end position="147"/>
    </location>
</feature>
<accession>A0A382GZS3</accession>
<sequence length="168" mass="18247">MSRSSKLQPLLFGENDALLRQPFIHVDGASSEASGFGVSTEGLGELWCCVYFPLFSLEVLPGENHSPRAVIAESGKRARILICNCAAARQGIQPGLSVNAAFVLVTNLEIQQQDKRLETKALNQLAAWSVSFTPVVSIDKVSCALTMEIRGSLKLFGGLDRLREELLT</sequence>
<dbReference type="EMBL" id="UINC01058369">
    <property type="protein sequence ID" value="SVB80548.1"/>
    <property type="molecule type" value="Genomic_DNA"/>
</dbReference>
<dbReference type="InterPro" id="IPR001126">
    <property type="entry name" value="UmuC"/>
</dbReference>
<dbReference type="AlphaFoldDB" id="A0A382GZS3"/>